<organism evidence="2">
    <name type="scientific">viral metagenome</name>
    <dbReference type="NCBI Taxonomy" id="1070528"/>
    <lineage>
        <taxon>unclassified sequences</taxon>
        <taxon>metagenomes</taxon>
        <taxon>organismal metagenomes</taxon>
    </lineage>
</organism>
<feature type="compositionally biased region" description="Low complexity" evidence="1">
    <location>
        <begin position="23"/>
        <end position="73"/>
    </location>
</feature>
<reference evidence="2" key="1">
    <citation type="journal article" date="2020" name="Nature">
        <title>Giant virus diversity and host interactions through global metagenomics.</title>
        <authorList>
            <person name="Schulz F."/>
            <person name="Roux S."/>
            <person name="Paez-Espino D."/>
            <person name="Jungbluth S."/>
            <person name="Walsh D.A."/>
            <person name="Denef V.J."/>
            <person name="McMahon K.D."/>
            <person name="Konstantinidis K.T."/>
            <person name="Eloe-Fadrosh E.A."/>
            <person name="Kyrpides N.C."/>
            <person name="Woyke T."/>
        </authorList>
    </citation>
    <scope>NUCLEOTIDE SEQUENCE</scope>
    <source>
        <strain evidence="2">GVMAG-M-3300023179-82</strain>
    </source>
</reference>
<evidence type="ECO:0000313" key="2">
    <source>
        <dbReference type="EMBL" id="QHT76888.1"/>
    </source>
</evidence>
<feature type="region of interest" description="Disordered" evidence="1">
    <location>
        <begin position="15"/>
        <end position="73"/>
    </location>
</feature>
<sequence>MAYYASGEYKITEYYESNQATPRSSNNQTSSNSRTSNSSNYQSNQSTPQSSNNQTSSNSRTSTSSNRESSQLSTLELLTDSLQLIIKDPNNHMMIVELANYAKLLANSYNTFSRQPNTIKIINAINKHIRNLALEIKTIANNS</sequence>
<evidence type="ECO:0000256" key="1">
    <source>
        <dbReference type="SAM" id="MobiDB-lite"/>
    </source>
</evidence>
<dbReference type="AlphaFoldDB" id="A0A6C0H8K2"/>
<proteinExistence type="predicted"/>
<dbReference type="EMBL" id="MN739905">
    <property type="protein sequence ID" value="QHT76888.1"/>
    <property type="molecule type" value="Genomic_DNA"/>
</dbReference>
<protein>
    <submittedName>
        <fullName evidence="2">Uncharacterized protein</fullName>
    </submittedName>
</protein>
<name>A0A6C0H8K2_9ZZZZ</name>
<accession>A0A6C0H8K2</accession>